<name>M6CAL3_LEPBO</name>
<dbReference type="PATRIC" id="fig|1218567.3.peg.1151"/>
<sequence length="59" mass="7314">MEIPKELERKARSRAIFIYEIRERFAQTFLYRIHDKLKESMSLVEKFFKKPQKIPKTRI</sequence>
<accession>M6CAL3</accession>
<gene>
    <name evidence="1" type="ORF">LEP1GSC016_1154</name>
</gene>
<dbReference type="Proteomes" id="UP000011873">
    <property type="component" value="Unassembled WGS sequence"/>
</dbReference>
<reference evidence="1 2" key="1">
    <citation type="submission" date="2013-01" db="EMBL/GenBank/DDBJ databases">
        <authorList>
            <person name="Harkins D.M."/>
            <person name="Durkin A.S."/>
            <person name="Brinkac L.M."/>
            <person name="Haft D.H."/>
            <person name="Selengut J.D."/>
            <person name="Sanka R."/>
            <person name="DePew J."/>
            <person name="Purushe J."/>
            <person name="Galloway R.L."/>
            <person name="Vinetz J.M."/>
            <person name="Sutton G.G."/>
            <person name="Nierman W.C."/>
            <person name="Fouts D.E."/>
        </authorList>
    </citation>
    <scope>NUCLEOTIDE SEQUENCE [LARGE SCALE GENOMIC DNA]</scope>
    <source>
        <strain evidence="1 2">Sponselee CDC</strain>
    </source>
</reference>
<dbReference type="AlphaFoldDB" id="M6CAL3"/>
<organism evidence="1 2">
    <name type="scientific">Leptospira borgpetersenii serovar Hardjo-bovis str. Sponselee</name>
    <dbReference type="NCBI Taxonomy" id="1303729"/>
    <lineage>
        <taxon>Bacteria</taxon>
        <taxon>Pseudomonadati</taxon>
        <taxon>Spirochaetota</taxon>
        <taxon>Spirochaetia</taxon>
        <taxon>Leptospirales</taxon>
        <taxon>Leptospiraceae</taxon>
        <taxon>Leptospira</taxon>
    </lineage>
</organism>
<protein>
    <submittedName>
        <fullName evidence="1">Uncharacterized protein</fullName>
    </submittedName>
</protein>
<proteinExistence type="predicted"/>
<dbReference type="EMBL" id="ANMU01000047">
    <property type="protein sequence ID" value="EMJ83305.1"/>
    <property type="molecule type" value="Genomic_DNA"/>
</dbReference>
<evidence type="ECO:0000313" key="1">
    <source>
        <dbReference type="EMBL" id="EMJ83305.1"/>
    </source>
</evidence>
<evidence type="ECO:0000313" key="2">
    <source>
        <dbReference type="Proteomes" id="UP000011873"/>
    </source>
</evidence>
<comment type="caution">
    <text evidence="1">The sequence shown here is derived from an EMBL/GenBank/DDBJ whole genome shotgun (WGS) entry which is preliminary data.</text>
</comment>